<evidence type="ECO:0000313" key="8">
    <source>
        <dbReference type="EMBL" id="MEO1772351.1"/>
    </source>
</evidence>
<organism evidence="8 9">
    <name type="scientific">Candidatus Enterococcus ferrettii</name>
    <dbReference type="NCBI Taxonomy" id="2815324"/>
    <lineage>
        <taxon>Bacteria</taxon>
        <taxon>Bacillati</taxon>
        <taxon>Bacillota</taxon>
        <taxon>Bacilli</taxon>
        <taxon>Lactobacillales</taxon>
        <taxon>Enterococcaceae</taxon>
        <taxon>Enterococcus</taxon>
    </lineage>
</organism>
<reference evidence="8 9" key="1">
    <citation type="submission" date="2024-02" db="EMBL/GenBank/DDBJ databases">
        <title>The Genome Sequence of Enterococcus sp. DIV0159.</title>
        <authorList>
            <person name="Earl A."/>
            <person name="Manson A."/>
            <person name="Gilmore M."/>
            <person name="Sanders J."/>
            <person name="Shea T."/>
            <person name="Howe W."/>
            <person name="Livny J."/>
            <person name="Cuomo C."/>
            <person name="Neafsey D."/>
            <person name="Birren B."/>
        </authorList>
    </citation>
    <scope>NUCLEOTIDE SEQUENCE [LARGE SCALE GENOMIC DNA]</scope>
    <source>
        <strain evidence="8 9">665A</strain>
    </source>
</reference>
<dbReference type="Proteomes" id="UP000664357">
    <property type="component" value="Unassembled WGS sequence"/>
</dbReference>
<dbReference type="InterPro" id="IPR004701">
    <property type="entry name" value="PTS_EIIA_man-typ"/>
</dbReference>
<dbReference type="EMBL" id="JAFREL020000004">
    <property type="protein sequence ID" value="MEO1772351.1"/>
    <property type="molecule type" value="Genomic_DNA"/>
</dbReference>
<dbReference type="SMART" id="SM00382">
    <property type="entry name" value="AAA"/>
    <property type="match status" value="1"/>
</dbReference>
<dbReference type="SUPFAM" id="SSF63520">
    <property type="entry name" value="PTS-regulatory domain, PRD"/>
    <property type="match status" value="2"/>
</dbReference>
<dbReference type="CDD" id="cd00009">
    <property type="entry name" value="AAA"/>
    <property type="match status" value="1"/>
</dbReference>
<evidence type="ECO:0000256" key="2">
    <source>
        <dbReference type="ARBA" id="ARBA00022741"/>
    </source>
</evidence>
<keyword evidence="1" id="KW-0808">Transferase</keyword>
<feature type="domain" description="Sigma-54 factor interaction" evidence="5">
    <location>
        <begin position="111"/>
        <end position="345"/>
    </location>
</feature>
<dbReference type="PANTHER" id="PTHR32071:SF38">
    <property type="entry name" value="PSP OPERON TRANSCRIPTIONAL ACTIVATOR"/>
    <property type="match status" value="1"/>
</dbReference>
<dbReference type="InterPro" id="IPR036390">
    <property type="entry name" value="WH_DNA-bd_sf"/>
</dbReference>
<keyword evidence="2" id="KW-0547">Nucleotide-binding</keyword>
<name>A0ABV0EUM2_9ENTE</name>
<keyword evidence="3" id="KW-0067">ATP-binding</keyword>
<evidence type="ECO:0000256" key="3">
    <source>
        <dbReference type="ARBA" id="ARBA00022840"/>
    </source>
</evidence>
<dbReference type="Gene3D" id="3.40.50.300">
    <property type="entry name" value="P-loop containing nucleotide triphosphate hydrolases"/>
    <property type="match status" value="1"/>
</dbReference>
<evidence type="ECO:0008006" key="10">
    <source>
        <dbReference type="Google" id="ProtNLM"/>
    </source>
</evidence>
<evidence type="ECO:0000256" key="1">
    <source>
        <dbReference type="ARBA" id="ARBA00022679"/>
    </source>
</evidence>
<evidence type="ECO:0000313" key="9">
    <source>
        <dbReference type="Proteomes" id="UP000664357"/>
    </source>
</evidence>
<evidence type="ECO:0000259" key="7">
    <source>
        <dbReference type="PROSITE" id="PS51372"/>
    </source>
</evidence>
<evidence type="ECO:0000256" key="4">
    <source>
        <dbReference type="ARBA" id="ARBA00023125"/>
    </source>
</evidence>
<dbReference type="RefSeq" id="WP_207701754.1">
    <property type="nucleotide sequence ID" value="NZ_JAFREL020000004.1"/>
</dbReference>
<dbReference type="Pfam" id="PF00158">
    <property type="entry name" value="Sigma54_activat"/>
    <property type="match status" value="1"/>
</dbReference>
<dbReference type="SUPFAM" id="SSF53062">
    <property type="entry name" value="PTS system fructose IIA component-like"/>
    <property type="match status" value="1"/>
</dbReference>
<accession>A0ABV0EUM2</accession>
<dbReference type="PROSITE" id="PS50045">
    <property type="entry name" value="SIGMA54_INTERACT_4"/>
    <property type="match status" value="1"/>
</dbReference>
<dbReference type="Gene3D" id="1.10.1790.10">
    <property type="entry name" value="PRD domain"/>
    <property type="match status" value="2"/>
</dbReference>
<evidence type="ECO:0000259" key="5">
    <source>
        <dbReference type="PROSITE" id="PS50045"/>
    </source>
</evidence>
<gene>
    <name evidence="8" type="ORF">JZO67_004333</name>
</gene>
<dbReference type="SUPFAM" id="SSF46785">
    <property type="entry name" value="Winged helix' DNA-binding domain"/>
    <property type="match status" value="1"/>
</dbReference>
<comment type="caution">
    <text evidence="8">The sequence shown here is derived from an EMBL/GenBank/DDBJ whole genome shotgun (WGS) entry which is preliminary data.</text>
</comment>
<dbReference type="PANTHER" id="PTHR32071">
    <property type="entry name" value="TRANSCRIPTIONAL REGULATORY PROTEIN"/>
    <property type="match status" value="1"/>
</dbReference>
<dbReference type="InterPro" id="IPR002078">
    <property type="entry name" value="Sigma_54_int"/>
</dbReference>
<dbReference type="Pfam" id="PF03610">
    <property type="entry name" value="EIIA-man"/>
    <property type="match status" value="1"/>
</dbReference>
<protein>
    <recommendedName>
        <fullName evidence="10">Transcriptional antiterminator bglG:Sigma-54 factor</fullName>
    </recommendedName>
</protein>
<dbReference type="Pfam" id="PF00874">
    <property type="entry name" value="PRD"/>
    <property type="match status" value="2"/>
</dbReference>
<keyword evidence="9" id="KW-1185">Reference proteome</keyword>
<dbReference type="InterPro" id="IPR003593">
    <property type="entry name" value="AAA+_ATPase"/>
</dbReference>
<dbReference type="PROSITE" id="PS51096">
    <property type="entry name" value="PTS_EIIA_TYPE_4"/>
    <property type="match status" value="1"/>
</dbReference>
<dbReference type="InterPro" id="IPR011608">
    <property type="entry name" value="PRD"/>
</dbReference>
<dbReference type="Gene3D" id="3.40.50.510">
    <property type="entry name" value="Phosphotransferase system, mannose-type IIA component"/>
    <property type="match status" value="1"/>
</dbReference>
<feature type="domain" description="PRD" evidence="7">
    <location>
        <begin position="738"/>
        <end position="841"/>
    </location>
</feature>
<feature type="domain" description="PTS EIIA type-4" evidence="6">
    <location>
        <begin position="577"/>
        <end position="712"/>
    </location>
</feature>
<dbReference type="InterPro" id="IPR036634">
    <property type="entry name" value="PRD_sf"/>
</dbReference>
<dbReference type="InterPro" id="IPR027417">
    <property type="entry name" value="P-loop_NTPase"/>
</dbReference>
<dbReference type="PROSITE" id="PS51372">
    <property type="entry name" value="PRD_2"/>
    <property type="match status" value="2"/>
</dbReference>
<evidence type="ECO:0000259" key="6">
    <source>
        <dbReference type="PROSITE" id="PS51096"/>
    </source>
</evidence>
<feature type="domain" description="PRD" evidence="7">
    <location>
        <begin position="467"/>
        <end position="576"/>
    </location>
</feature>
<proteinExistence type="predicted"/>
<dbReference type="SUPFAM" id="SSF52540">
    <property type="entry name" value="P-loop containing nucleoside triphosphate hydrolases"/>
    <property type="match status" value="1"/>
</dbReference>
<dbReference type="InterPro" id="IPR036662">
    <property type="entry name" value="PTS_EIIA_man-typ_sf"/>
</dbReference>
<keyword evidence="4" id="KW-0238">DNA-binding</keyword>
<sequence>MGRKELIFDFITEQTGKFVAGEKDLKLDSTQISEELHIARYNVSRDLNRLAEEGKVLKFSGRPVHFLSKELVEEAIGHKFITDEVLDFNELSEQLLSEEGSLPVDYPFTELIGYDGSLENAIRQAKAALLYPPNGLHTLLTGPSGSGKTTFARFMYQYAERVGTLTENAPYVVFNCADYSNNPHLLLDHLFGHVKQAFTGAETDKAGLIETADQGILFLDEIHRLPPEGQEMLFSIMDRGEYYRLGESTQPRRVQVLIIGATTEEIQGTILATFLRRIPLTINMPSVKERGLTEKIKLIYFCFEQESKKINRKLQVNEDVVRFFLQYDPVGNIGQIKNDVQLLCANALVDSISNQQEIVQVKLSHLSTYLIDQFYYAHSNEMNDQQMREKLKLLKIDELVFTPQQEKNTNPFLLVDEEESVSHDVLETYQRYLEGKGSLSPLKTIIHGKTQELAEKQQNRQQPIFKIVSRKNYEVTVNILKKIAQVNHYHLDESNIKSLALHLDTLIEKISEGYSFRDNSFLEHKRQNDFELEKELEVAEHICKEISKQLEVELPESEKYFISLYLKAMNEKYTEKKIGVLILTHGNAAATDFAATANQLLNVEHAVGLNMPLSQSVGETLEKATGIVQKIDQGKGVVILSDMGSLNMFGDIITKKTGITTETIKMVTTPMAIEATRKSLLPKMTLRKLAEDIVEQSGYIGNSVQEFQEKNLEEGSEIFEEDRRGKIICILEESLIFLDGATIYDLLEVEAKQICEQYQINHYEDFWIKFLFHTSSMLERAIRKEQFLREETKQIIQQNPALHAYLREMLIPIENRFAISIEESEVSFLMELIEVNSGMTV</sequence>